<dbReference type="EMBL" id="QTKU01000003">
    <property type="protein sequence ID" value="MBS8261113.1"/>
    <property type="molecule type" value="Genomic_DNA"/>
</dbReference>
<feature type="transmembrane region" description="Helical" evidence="1">
    <location>
        <begin position="12"/>
        <end position="31"/>
    </location>
</feature>
<gene>
    <name evidence="2" type="ORF">DYI23_12880</name>
</gene>
<comment type="caution">
    <text evidence="2">The sequence shown here is derived from an EMBL/GenBank/DDBJ whole genome shotgun (WGS) entry which is preliminary data.</text>
</comment>
<name>A0A944GSS2_9HYPH</name>
<accession>A0A944GSS2</accession>
<organism evidence="2 3">
    <name type="scientific">Roseibium polysiphoniae</name>
    <dbReference type="NCBI Taxonomy" id="2571221"/>
    <lineage>
        <taxon>Bacteria</taxon>
        <taxon>Pseudomonadati</taxon>
        <taxon>Pseudomonadota</taxon>
        <taxon>Alphaproteobacteria</taxon>
        <taxon>Hyphomicrobiales</taxon>
        <taxon>Stappiaceae</taxon>
        <taxon>Roseibium</taxon>
    </lineage>
</organism>
<keyword evidence="1" id="KW-0812">Transmembrane</keyword>
<sequence>MAKNREPDYFPIFLLGLLAGSILVIACIVSIRITPEELQDIQMGYPDFVTIMLTGVTVIITMLAVFIAILALWGYSQFQEMTETASANHLNKILEGGPFSKKVEDIIVQHVSQQLQDGELRSVLVERVDHILLSDAARRASKDEESSSEETFRD</sequence>
<evidence type="ECO:0000313" key="2">
    <source>
        <dbReference type="EMBL" id="MBS8261113.1"/>
    </source>
</evidence>
<protein>
    <submittedName>
        <fullName evidence="2">Uncharacterized protein</fullName>
    </submittedName>
</protein>
<dbReference type="RefSeq" id="WP_213216568.1">
    <property type="nucleotide sequence ID" value="NZ_QTKU01000003.1"/>
</dbReference>
<dbReference type="Proteomes" id="UP000705379">
    <property type="component" value="Unassembled WGS sequence"/>
</dbReference>
<proteinExistence type="predicted"/>
<reference evidence="2" key="1">
    <citation type="submission" date="2018-08" db="EMBL/GenBank/DDBJ databases">
        <authorList>
            <person name="Jin W."/>
            <person name="Wang H."/>
            <person name="Yang Y."/>
            <person name="Li M."/>
            <person name="Liu J."/>
        </authorList>
    </citation>
    <scope>NUCLEOTIDE SEQUENCE</scope>
    <source>
        <strain evidence="2">AESS21</strain>
    </source>
</reference>
<feature type="transmembrane region" description="Helical" evidence="1">
    <location>
        <begin position="51"/>
        <end position="73"/>
    </location>
</feature>
<evidence type="ECO:0000313" key="3">
    <source>
        <dbReference type="Proteomes" id="UP000705379"/>
    </source>
</evidence>
<reference evidence="2" key="2">
    <citation type="journal article" date="2021" name="Microorganisms">
        <title>Bacterial Dimethylsulfoniopropionate Biosynthesis in the East China Sea.</title>
        <authorList>
            <person name="Liu J."/>
            <person name="Zhang Y."/>
            <person name="Liu J."/>
            <person name="Zhong H."/>
            <person name="Williams B.T."/>
            <person name="Zheng Y."/>
            <person name="Curson A.R.J."/>
            <person name="Sun C."/>
            <person name="Sun H."/>
            <person name="Song D."/>
            <person name="Wagner Mackenzie B."/>
            <person name="Bermejo Martinez A."/>
            <person name="Todd J.D."/>
            <person name="Zhang X.H."/>
        </authorList>
    </citation>
    <scope>NUCLEOTIDE SEQUENCE</scope>
    <source>
        <strain evidence="2">AESS21</strain>
    </source>
</reference>
<keyword evidence="1" id="KW-0472">Membrane</keyword>
<dbReference type="AlphaFoldDB" id="A0A944GSS2"/>
<keyword evidence="1" id="KW-1133">Transmembrane helix</keyword>
<evidence type="ECO:0000256" key="1">
    <source>
        <dbReference type="SAM" id="Phobius"/>
    </source>
</evidence>
<dbReference type="PROSITE" id="PS51257">
    <property type="entry name" value="PROKAR_LIPOPROTEIN"/>
    <property type="match status" value="1"/>
</dbReference>